<feature type="signal peptide" evidence="2">
    <location>
        <begin position="1"/>
        <end position="25"/>
    </location>
</feature>
<dbReference type="PROSITE" id="PS51257">
    <property type="entry name" value="PROKAR_LIPOPROTEIN"/>
    <property type="match status" value="1"/>
</dbReference>
<evidence type="ECO:0000313" key="4">
    <source>
        <dbReference type="Proteomes" id="UP001139031"/>
    </source>
</evidence>
<feature type="compositionally biased region" description="Polar residues" evidence="1">
    <location>
        <begin position="25"/>
        <end position="36"/>
    </location>
</feature>
<accession>A0ABS7U1P0</accession>
<feature type="compositionally biased region" description="Low complexity" evidence="1">
    <location>
        <begin position="64"/>
        <end position="91"/>
    </location>
</feature>
<dbReference type="RefSeq" id="WP_224195987.1">
    <property type="nucleotide sequence ID" value="NZ_JAIRAU010000047.1"/>
</dbReference>
<keyword evidence="4" id="KW-1185">Reference proteome</keyword>
<dbReference type="EMBL" id="JAIRAU010000047">
    <property type="protein sequence ID" value="MBZ5714257.1"/>
    <property type="molecule type" value="Genomic_DNA"/>
</dbReference>
<evidence type="ECO:0000256" key="2">
    <source>
        <dbReference type="SAM" id="SignalP"/>
    </source>
</evidence>
<comment type="caution">
    <text evidence="3">The sequence shown here is derived from an EMBL/GenBank/DDBJ whole genome shotgun (WGS) entry which is preliminary data.</text>
</comment>
<reference evidence="3" key="1">
    <citation type="submission" date="2021-08" db="EMBL/GenBank/DDBJ databases">
        <authorList>
            <person name="Stevens D.C."/>
        </authorList>
    </citation>
    <scope>NUCLEOTIDE SEQUENCE</scope>
    <source>
        <strain evidence="3">DSM 53165</strain>
    </source>
</reference>
<evidence type="ECO:0000256" key="1">
    <source>
        <dbReference type="SAM" id="MobiDB-lite"/>
    </source>
</evidence>
<organism evidence="3 4">
    <name type="scientific">Nannocystis pusilla</name>
    <dbReference type="NCBI Taxonomy" id="889268"/>
    <lineage>
        <taxon>Bacteria</taxon>
        <taxon>Pseudomonadati</taxon>
        <taxon>Myxococcota</taxon>
        <taxon>Polyangia</taxon>
        <taxon>Nannocystales</taxon>
        <taxon>Nannocystaceae</taxon>
        <taxon>Nannocystis</taxon>
    </lineage>
</organism>
<feature type="region of interest" description="Disordered" evidence="1">
    <location>
        <begin position="25"/>
        <end position="98"/>
    </location>
</feature>
<evidence type="ECO:0000313" key="3">
    <source>
        <dbReference type="EMBL" id="MBZ5714257.1"/>
    </source>
</evidence>
<feature type="chain" id="PRO_5047488517" evidence="2">
    <location>
        <begin position="26"/>
        <end position="98"/>
    </location>
</feature>
<gene>
    <name evidence="3" type="ORF">K7C98_33915</name>
</gene>
<name>A0ABS7U1P0_9BACT</name>
<keyword evidence="2" id="KW-0732">Signal</keyword>
<dbReference type="Proteomes" id="UP001139031">
    <property type="component" value="Unassembled WGS sequence"/>
</dbReference>
<proteinExistence type="predicted"/>
<protein>
    <submittedName>
        <fullName evidence="3">Uncharacterized protein</fullName>
    </submittedName>
</protein>
<sequence length="98" mass="9657">MRISKHNIVAAITTLIMAVSGSSLMSGCNKQQTDTANPEPVAAEPSEPAPVDPVAENPPDEPAAETPADPAAAAAPPAEGEAPAEAPASTTPAPPAPN</sequence>